<dbReference type="InterPro" id="IPR003594">
    <property type="entry name" value="HATPase_dom"/>
</dbReference>
<dbReference type="SMART" id="SM00091">
    <property type="entry name" value="PAS"/>
    <property type="match status" value="1"/>
</dbReference>
<dbReference type="PANTHER" id="PTHR43065">
    <property type="entry name" value="SENSOR HISTIDINE KINASE"/>
    <property type="match status" value="1"/>
</dbReference>
<dbReference type="EMBL" id="JACNJD010000336">
    <property type="protein sequence ID" value="MBC8179005.1"/>
    <property type="molecule type" value="Genomic_DNA"/>
</dbReference>
<dbReference type="SMART" id="SM00387">
    <property type="entry name" value="HATPase_c"/>
    <property type="match status" value="1"/>
</dbReference>
<feature type="domain" description="PAS" evidence="5">
    <location>
        <begin position="136"/>
        <end position="193"/>
    </location>
</feature>
<protein>
    <recommendedName>
        <fullName evidence="2">histidine kinase</fullName>
        <ecNumber evidence="2">2.7.13.3</ecNumber>
    </recommendedName>
</protein>
<dbReference type="GO" id="GO:0000155">
    <property type="term" value="F:phosphorelay sensor kinase activity"/>
    <property type="evidence" value="ECO:0007669"/>
    <property type="project" value="InterPro"/>
</dbReference>
<gene>
    <name evidence="7" type="ORF">H8E19_16500</name>
</gene>
<proteinExistence type="predicted"/>
<accession>A0A8J6N4Q1</accession>
<dbReference type="InterPro" id="IPR036097">
    <property type="entry name" value="HisK_dim/P_sf"/>
</dbReference>
<dbReference type="PROSITE" id="PS50113">
    <property type="entry name" value="PAC"/>
    <property type="match status" value="1"/>
</dbReference>
<dbReference type="SUPFAM" id="SSF55785">
    <property type="entry name" value="PYP-like sensor domain (PAS domain)"/>
    <property type="match status" value="1"/>
</dbReference>
<dbReference type="InterPro" id="IPR000700">
    <property type="entry name" value="PAS-assoc_C"/>
</dbReference>
<dbReference type="Gene3D" id="1.10.287.130">
    <property type="match status" value="1"/>
</dbReference>
<comment type="catalytic activity">
    <reaction evidence="1">
        <text>ATP + protein L-histidine = ADP + protein N-phospho-L-histidine.</text>
        <dbReference type="EC" id="2.7.13.3"/>
    </reaction>
</comment>
<dbReference type="SMART" id="SM00388">
    <property type="entry name" value="HisKA"/>
    <property type="match status" value="1"/>
</dbReference>
<dbReference type="PANTHER" id="PTHR43065:SF42">
    <property type="entry name" value="TWO-COMPONENT SENSOR PPRA"/>
    <property type="match status" value="1"/>
</dbReference>
<evidence type="ECO:0000256" key="2">
    <source>
        <dbReference type="ARBA" id="ARBA00012438"/>
    </source>
</evidence>
<dbReference type="Pfam" id="PF13426">
    <property type="entry name" value="PAS_9"/>
    <property type="match status" value="1"/>
</dbReference>
<dbReference type="PRINTS" id="PR00344">
    <property type="entry name" value="BCTRLSENSOR"/>
</dbReference>
<evidence type="ECO:0000256" key="3">
    <source>
        <dbReference type="ARBA" id="ARBA00022553"/>
    </source>
</evidence>
<dbReference type="InterPro" id="IPR005467">
    <property type="entry name" value="His_kinase_dom"/>
</dbReference>
<feature type="domain" description="Histidine kinase" evidence="4">
    <location>
        <begin position="300"/>
        <end position="520"/>
    </location>
</feature>
<evidence type="ECO:0000256" key="1">
    <source>
        <dbReference type="ARBA" id="ARBA00000085"/>
    </source>
</evidence>
<sequence>MTIGGETISITQDKIRSGMNIALVGAGTYCKEILENTFLNNNETEVRQSIVAVSDPDPETPGMLLARQLGLITVKDCHELYDPKYDIHLIIVLTPEQKILEEILRTRPSKIRILSYHVFELFWKAISRETDKLRERTKEMETIINGIQDFILVITPDRKIVDVNDAFLSKMGFSREEVIGKLCHDVYQRTYPECNEGDLVCPLSDVIRNERECRQIRKSPVPTRKDRYFEVEVYPIWEKGRKISKFIHISRDITERRREEEEITHRLEEMVEKRTRQLKETHDKLLHQDKMASLGKLSASVVHEINNPIAGILNLIMLIKRILEEGPVGEEELEKFSHYINLMQTETRRTGRIVSNLLAFSRQSKIEMKPLNLNRIVDQTLVLNSNLLRISGVKVKKHLDKNLPELVGSADQIQQVFMNFVSNAAEAMESMGGGTLTVETGHISDGEKVMAKFKDTGKGIAKEDLTRIFEPFFTTKKEKKGVGLGLSVAYGIIEEHGGSIHVESQKGKGSTFRVEIPLNRPSNLEDGGAHGHENPCC</sequence>
<dbReference type="InterPro" id="IPR035965">
    <property type="entry name" value="PAS-like_dom_sf"/>
</dbReference>
<dbReference type="InterPro" id="IPR000014">
    <property type="entry name" value="PAS"/>
</dbReference>
<feature type="domain" description="PAC" evidence="6">
    <location>
        <begin position="209"/>
        <end position="265"/>
    </location>
</feature>
<comment type="caution">
    <text evidence="7">The sequence shown here is derived from an EMBL/GenBank/DDBJ whole genome shotgun (WGS) entry which is preliminary data.</text>
</comment>
<dbReference type="PROSITE" id="PS50112">
    <property type="entry name" value="PAS"/>
    <property type="match status" value="1"/>
</dbReference>
<dbReference type="InterPro" id="IPR036890">
    <property type="entry name" value="HATPase_C_sf"/>
</dbReference>
<keyword evidence="3" id="KW-0597">Phosphoprotein</keyword>
<evidence type="ECO:0000259" key="6">
    <source>
        <dbReference type="PROSITE" id="PS50113"/>
    </source>
</evidence>
<dbReference type="Gene3D" id="3.30.450.20">
    <property type="entry name" value="PAS domain"/>
    <property type="match status" value="1"/>
</dbReference>
<name>A0A8J6N4Q1_9DELT</name>
<dbReference type="InterPro" id="IPR036291">
    <property type="entry name" value="NAD(P)-bd_dom_sf"/>
</dbReference>
<evidence type="ECO:0000313" key="7">
    <source>
        <dbReference type="EMBL" id="MBC8179005.1"/>
    </source>
</evidence>
<dbReference type="Pfam" id="PF00512">
    <property type="entry name" value="HisKA"/>
    <property type="match status" value="1"/>
</dbReference>
<evidence type="ECO:0000259" key="5">
    <source>
        <dbReference type="PROSITE" id="PS50112"/>
    </source>
</evidence>
<dbReference type="InterPro" id="IPR003661">
    <property type="entry name" value="HisK_dim/P_dom"/>
</dbReference>
<evidence type="ECO:0000313" key="8">
    <source>
        <dbReference type="Proteomes" id="UP000650524"/>
    </source>
</evidence>
<dbReference type="Pfam" id="PF02518">
    <property type="entry name" value="HATPase_c"/>
    <property type="match status" value="1"/>
</dbReference>
<dbReference type="Proteomes" id="UP000650524">
    <property type="component" value="Unassembled WGS sequence"/>
</dbReference>
<reference evidence="7 8" key="1">
    <citation type="submission" date="2020-08" db="EMBL/GenBank/DDBJ databases">
        <title>Bridging the membrane lipid divide: bacteria of the FCB group superphylum have the potential to synthesize archaeal ether lipids.</title>
        <authorList>
            <person name="Villanueva L."/>
            <person name="Von Meijenfeldt F.A.B."/>
            <person name="Westbye A.B."/>
            <person name="Yadav S."/>
            <person name="Hopmans E.C."/>
            <person name="Dutilh B.E."/>
            <person name="Sinninghe Damste J.S."/>
        </authorList>
    </citation>
    <scope>NUCLEOTIDE SEQUENCE [LARGE SCALE GENOMIC DNA]</scope>
    <source>
        <strain evidence="7">NIOZ-UU27</strain>
    </source>
</reference>
<dbReference type="Gene3D" id="3.30.565.10">
    <property type="entry name" value="Histidine kinase-like ATPase, C-terminal domain"/>
    <property type="match status" value="1"/>
</dbReference>
<dbReference type="EC" id="2.7.13.3" evidence="2"/>
<dbReference type="CDD" id="cd00082">
    <property type="entry name" value="HisKA"/>
    <property type="match status" value="1"/>
</dbReference>
<dbReference type="NCBIfam" id="TIGR00229">
    <property type="entry name" value="sensory_box"/>
    <property type="match status" value="1"/>
</dbReference>
<dbReference type="SUPFAM" id="SSF55874">
    <property type="entry name" value="ATPase domain of HSP90 chaperone/DNA topoisomerase II/histidine kinase"/>
    <property type="match status" value="1"/>
</dbReference>
<evidence type="ECO:0000259" key="4">
    <source>
        <dbReference type="PROSITE" id="PS50109"/>
    </source>
</evidence>
<dbReference type="CDD" id="cd00130">
    <property type="entry name" value="PAS"/>
    <property type="match status" value="1"/>
</dbReference>
<dbReference type="PROSITE" id="PS50109">
    <property type="entry name" value="HIS_KIN"/>
    <property type="match status" value="1"/>
</dbReference>
<dbReference type="AlphaFoldDB" id="A0A8J6N4Q1"/>
<organism evidence="7 8">
    <name type="scientific">Candidatus Desulfacyla euxinica</name>
    <dbReference type="NCBI Taxonomy" id="2841693"/>
    <lineage>
        <taxon>Bacteria</taxon>
        <taxon>Deltaproteobacteria</taxon>
        <taxon>Candidatus Desulfacyla</taxon>
    </lineage>
</organism>
<dbReference type="SUPFAM" id="SSF51735">
    <property type="entry name" value="NAD(P)-binding Rossmann-fold domains"/>
    <property type="match status" value="1"/>
</dbReference>
<dbReference type="InterPro" id="IPR004358">
    <property type="entry name" value="Sig_transdc_His_kin-like_C"/>
</dbReference>
<dbReference type="SUPFAM" id="SSF47384">
    <property type="entry name" value="Homodimeric domain of signal transducing histidine kinase"/>
    <property type="match status" value="1"/>
</dbReference>